<organism evidence="3 4">
    <name type="scientific">Paenibacillus ehimensis</name>
    <dbReference type="NCBI Taxonomy" id="79264"/>
    <lineage>
        <taxon>Bacteria</taxon>
        <taxon>Bacillati</taxon>
        <taxon>Bacillota</taxon>
        <taxon>Bacilli</taxon>
        <taxon>Bacillales</taxon>
        <taxon>Paenibacillaceae</taxon>
        <taxon>Paenibacillus</taxon>
    </lineage>
</organism>
<keyword evidence="4" id="KW-1185">Reference proteome</keyword>
<dbReference type="EMBL" id="JAUMKJ010000044">
    <property type="protein sequence ID" value="MDO3680679.1"/>
    <property type="molecule type" value="Genomic_DNA"/>
</dbReference>
<accession>A0ABT8VIB3</accession>
<evidence type="ECO:0000313" key="3">
    <source>
        <dbReference type="EMBL" id="MDO3680679.1"/>
    </source>
</evidence>
<dbReference type="RefSeq" id="WP_302880890.1">
    <property type="nucleotide sequence ID" value="NZ_JAUMKJ010000044.1"/>
</dbReference>
<gene>
    <name evidence="3" type="ORF">Q3C12_27075</name>
</gene>
<protein>
    <submittedName>
        <fullName evidence="3">Conserved phage C-terminal domain-containing protein</fullName>
    </submittedName>
</protein>
<dbReference type="InterPro" id="IPR011741">
    <property type="entry name" value="Phg_2220_C"/>
</dbReference>
<reference evidence="3" key="1">
    <citation type="submission" date="2023-07" db="EMBL/GenBank/DDBJ databases">
        <authorList>
            <person name="Aktuganov G."/>
            <person name="Boyko T."/>
            <person name="Delegan Y."/>
            <person name="Galimzianova N."/>
            <person name="Gilvanova E."/>
            <person name="Korobov V."/>
            <person name="Kuzmina L."/>
            <person name="Melentiev A."/>
            <person name="Milman P."/>
            <person name="Ryabova A."/>
            <person name="Stupak E."/>
            <person name="Yasakov T."/>
            <person name="Zharikova N."/>
            <person name="Zhurenko E."/>
        </authorList>
    </citation>
    <scope>NUCLEOTIDE SEQUENCE</scope>
    <source>
        <strain evidence="3">IB-739</strain>
    </source>
</reference>
<evidence type="ECO:0000313" key="4">
    <source>
        <dbReference type="Proteomes" id="UP001168883"/>
    </source>
</evidence>
<proteinExistence type="predicted"/>
<dbReference type="Pfam" id="PF09524">
    <property type="entry name" value="Phg_2220_C"/>
    <property type="match status" value="1"/>
</dbReference>
<comment type="caution">
    <text evidence="3">The sequence shown here is derived from an EMBL/GenBank/DDBJ whole genome shotgun (WGS) entry which is preliminary data.</text>
</comment>
<feature type="compositionally biased region" description="Basic and acidic residues" evidence="1">
    <location>
        <begin position="153"/>
        <end position="166"/>
    </location>
</feature>
<dbReference type="Proteomes" id="UP001168883">
    <property type="component" value="Unassembled WGS sequence"/>
</dbReference>
<dbReference type="NCBIfam" id="TIGR02220">
    <property type="entry name" value="phg_TIGR02220"/>
    <property type="match status" value="1"/>
</dbReference>
<evidence type="ECO:0000256" key="1">
    <source>
        <dbReference type="SAM" id="MobiDB-lite"/>
    </source>
</evidence>
<name>A0ABT8VIB3_9BACL</name>
<evidence type="ECO:0000259" key="2">
    <source>
        <dbReference type="Pfam" id="PF09524"/>
    </source>
</evidence>
<feature type="region of interest" description="Disordered" evidence="1">
    <location>
        <begin position="146"/>
        <end position="166"/>
    </location>
</feature>
<sequence>MQGWIKLHRKLLASPFFADPNYLKLWVLCLLKASHQPTRQLVGNQLIDLEVGQFVTGRHSIEEEFNKGIKPSKQLSESTLWRMLSRFESEQMLNIKKTTKYSVVTVVNWIQYQDLDSNWTANEQQLNTNKNVKNVKKKDLKRYSPFSAKKKAPSKEKKPDESEADLMPKDNCEAISEIIQYLNAKLDTRYRPSTKTIKEMINGRLNEGYTLDDFKYVIDVKCADWLGNVKMEKFLRPSTLFRPTNFVEYLNQKMPIAAEVDGGTLSKENERLLRKIQEEQANEKIGAYSDFDDSPKHLQ</sequence>
<feature type="domain" description="Phage conserved hypothetical protein C-terminal" evidence="2">
    <location>
        <begin position="178"/>
        <end position="251"/>
    </location>
</feature>